<dbReference type="CTD" id="20329959"/>
<protein>
    <submittedName>
        <fullName evidence="1">Uncharacterized protein</fullName>
    </submittedName>
</protein>
<dbReference type="AlphaFoldDB" id="A0A074Z045"/>
<organism evidence="1 2">
    <name type="scientific">Opisthorchis viverrini</name>
    <name type="common">Southeast Asian liver fluke</name>
    <dbReference type="NCBI Taxonomy" id="6198"/>
    <lineage>
        <taxon>Eukaryota</taxon>
        <taxon>Metazoa</taxon>
        <taxon>Spiralia</taxon>
        <taxon>Lophotrochozoa</taxon>
        <taxon>Platyhelminthes</taxon>
        <taxon>Trematoda</taxon>
        <taxon>Digenea</taxon>
        <taxon>Opisthorchiida</taxon>
        <taxon>Opisthorchiata</taxon>
        <taxon>Opisthorchiidae</taxon>
        <taxon>Opisthorchis</taxon>
    </lineage>
</organism>
<feature type="non-terminal residue" evidence="1">
    <location>
        <position position="133"/>
    </location>
</feature>
<dbReference type="RefSeq" id="XP_009177412.1">
    <property type="nucleotide sequence ID" value="XM_009179148.1"/>
</dbReference>
<evidence type="ECO:0000313" key="1">
    <source>
        <dbReference type="EMBL" id="KER18842.1"/>
    </source>
</evidence>
<sequence>MEASIEQAVNPIHTKALSSGASNSSKLPRTFIQGVHVDSYMLRKFCYSDRGIPPFYGNAEPKIELQTKQLIYKRSNPREEPESAGLHRPDEMKSRLSQHFAELADDNYSSVYYLELDPFINVLKHDSYSGIYW</sequence>
<dbReference type="STRING" id="6198.A0A074Z045"/>
<reference evidence="1 2" key="1">
    <citation type="submission" date="2013-11" db="EMBL/GenBank/DDBJ databases">
        <title>Opisthorchis viverrini - life in the bile duct.</title>
        <authorList>
            <person name="Young N.D."/>
            <person name="Nagarajan N."/>
            <person name="Lin S.J."/>
            <person name="Korhonen P.K."/>
            <person name="Jex A.R."/>
            <person name="Hall R.S."/>
            <person name="Safavi-Hemami H."/>
            <person name="Kaewkong W."/>
            <person name="Bertrand D."/>
            <person name="Gao S."/>
            <person name="Seet Q."/>
            <person name="Wongkham S."/>
            <person name="Teh B.T."/>
            <person name="Wongkham C."/>
            <person name="Intapan P.M."/>
            <person name="Maleewong W."/>
            <person name="Yang X."/>
            <person name="Hu M."/>
            <person name="Wang Z."/>
            <person name="Hofmann A."/>
            <person name="Sternberg P.W."/>
            <person name="Tan P."/>
            <person name="Wang J."/>
            <person name="Gasser R.B."/>
        </authorList>
    </citation>
    <scope>NUCLEOTIDE SEQUENCE [LARGE SCALE GENOMIC DNA]</scope>
</reference>
<dbReference type="KEGG" id="ovi:T265_15794"/>
<dbReference type="EMBL" id="KL597767">
    <property type="protein sequence ID" value="KER18842.1"/>
    <property type="molecule type" value="Genomic_DNA"/>
</dbReference>
<dbReference type="OrthoDB" id="545675at2759"/>
<dbReference type="Proteomes" id="UP000054324">
    <property type="component" value="Unassembled WGS sequence"/>
</dbReference>
<proteinExistence type="predicted"/>
<dbReference type="GeneID" id="20329959"/>
<name>A0A074Z045_OPIVI</name>
<accession>A0A074Z045</accession>
<gene>
    <name evidence="1" type="ORF">T265_15794</name>
</gene>
<evidence type="ECO:0000313" key="2">
    <source>
        <dbReference type="Proteomes" id="UP000054324"/>
    </source>
</evidence>
<keyword evidence="2" id="KW-1185">Reference proteome</keyword>